<feature type="transmembrane region" description="Helical" evidence="1">
    <location>
        <begin position="6"/>
        <end position="26"/>
    </location>
</feature>
<accession>A0AA38J138</accession>
<proteinExistence type="predicted"/>
<name>A0AA38J138_9CUCU</name>
<sequence length="77" mass="8668">MELYIIVLLPISSIFLLCMLVLLILYERVKRQTLQMISGGYYFIAKGDSYLGIPPEVVEEAGLMGPNTNNNQRTTNS</sequence>
<evidence type="ECO:0000313" key="2">
    <source>
        <dbReference type="EMBL" id="KAJ3667125.1"/>
    </source>
</evidence>
<evidence type="ECO:0000313" key="3">
    <source>
        <dbReference type="Proteomes" id="UP001168821"/>
    </source>
</evidence>
<evidence type="ECO:0000256" key="1">
    <source>
        <dbReference type="SAM" id="Phobius"/>
    </source>
</evidence>
<keyword evidence="1" id="KW-0812">Transmembrane</keyword>
<organism evidence="2 3">
    <name type="scientific">Zophobas morio</name>
    <dbReference type="NCBI Taxonomy" id="2755281"/>
    <lineage>
        <taxon>Eukaryota</taxon>
        <taxon>Metazoa</taxon>
        <taxon>Ecdysozoa</taxon>
        <taxon>Arthropoda</taxon>
        <taxon>Hexapoda</taxon>
        <taxon>Insecta</taxon>
        <taxon>Pterygota</taxon>
        <taxon>Neoptera</taxon>
        <taxon>Endopterygota</taxon>
        <taxon>Coleoptera</taxon>
        <taxon>Polyphaga</taxon>
        <taxon>Cucujiformia</taxon>
        <taxon>Tenebrionidae</taxon>
        <taxon>Zophobas</taxon>
    </lineage>
</organism>
<keyword evidence="1" id="KW-0472">Membrane</keyword>
<protein>
    <submittedName>
        <fullName evidence="2">Uncharacterized protein</fullName>
    </submittedName>
</protein>
<keyword evidence="1" id="KW-1133">Transmembrane helix</keyword>
<dbReference type="EMBL" id="JALNTZ010000001">
    <property type="protein sequence ID" value="KAJ3667125.1"/>
    <property type="molecule type" value="Genomic_DNA"/>
</dbReference>
<keyword evidence="3" id="KW-1185">Reference proteome</keyword>
<dbReference type="AlphaFoldDB" id="A0AA38J138"/>
<comment type="caution">
    <text evidence="2">The sequence shown here is derived from an EMBL/GenBank/DDBJ whole genome shotgun (WGS) entry which is preliminary data.</text>
</comment>
<gene>
    <name evidence="2" type="ORF">Zmor_002531</name>
</gene>
<reference evidence="2" key="1">
    <citation type="journal article" date="2023" name="G3 (Bethesda)">
        <title>Whole genome assemblies of Zophobas morio and Tenebrio molitor.</title>
        <authorList>
            <person name="Kaur S."/>
            <person name="Stinson S.A."/>
            <person name="diCenzo G.C."/>
        </authorList>
    </citation>
    <scope>NUCLEOTIDE SEQUENCE</scope>
    <source>
        <strain evidence="2">QUZm001</strain>
    </source>
</reference>
<dbReference type="Proteomes" id="UP001168821">
    <property type="component" value="Unassembled WGS sequence"/>
</dbReference>